<keyword evidence="1" id="KW-1133">Transmembrane helix</keyword>
<dbReference type="Proteomes" id="UP001162131">
    <property type="component" value="Unassembled WGS sequence"/>
</dbReference>
<proteinExistence type="predicted"/>
<evidence type="ECO:0000256" key="1">
    <source>
        <dbReference type="SAM" id="Phobius"/>
    </source>
</evidence>
<keyword evidence="1" id="KW-0812">Transmembrane</keyword>
<dbReference type="AlphaFoldDB" id="A0AAU9IY92"/>
<gene>
    <name evidence="2" type="ORF">BSTOLATCC_MIC25098</name>
</gene>
<evidence type="ECO:0000313" key="2">
    <source>
        <dbReference type="EMBL" id="CAG9319853.1"/>
    </source>
</evidence>
<dbReference type="EMBL" id="CAJZBQ010000024">
    <property type="protein sequence ID" value="CAG9319853.1"/>
    <property type="molecule type" value="Genomic_DNA"/>
</dbReference>
<keyword evidence="1" id="KW-0472">Membrane</keyword>
<accession>A0AAU9IY92</accession>
<feature type="transmembrane region" description="Helical" evidence="1">
    <location>
        <begin position="49"/>
        <end position="68"/>
    </location>
</feature>
<protein>
    <submittedName>
        <fullName evidence="2">Uncharacterized protein</fullName>
    </submittedName>
</protein>
<evidence type="ECO:0000313" key="3">
    <source>
        <dbReference type="Proteomes" id="UP001162131"/>
    </source>
</evidence>
<sequence>MVYSLWDAHKMKLWFAYYSELAVFFFSRSQSRSRRHQCAQVRFSSSLSLLEASVLSGWAMFFAALLWMN</sequence>
<organism evidence="2 3">
    <name type="scientific">Blepharisma stoltei</name>
    <dbReference type="NCBI Taxonomy" id="1481888"/>
    <lineage>
        <taxon>Eukaryota</taxon>
        <taxon>Sar</taxon>
        <taxon>Alveolata</taxon>
        <taxon>Ciliophora</taxon>
        <taxon>Postciliodesmatophora</taxon>
        <taxon>Heterotrichea</taxon>
        <taxon>Heterotrichida</taxon>
        <taxon>Blepharismidae</taxon>
        <taxon>Blepharisma</taxon>
    </lineage>
</organism>
<reference evidence="2" key="1">
    <citation type="submission" date="2021-09" db="EMBL/GenBank/DDBJ databases">
        <authorList>
            <consortium name="AG Swart"/>
            <person name="Singh M."/>
            <person name="Singh A."/>
            <person name="Seah K."/>
            <person name="Emmerich C."/>
        </authorList>
    </citation>
    <scope>NUCLEOTIDE SEQUENCE</scope>
    <source>
        <strain evidence="2">ATCC30299</strain>
    </source>
</reference>
<comment type="caution">
    <text evidence="2">The sequence shown here is derived from an EMBL/GenBank/DDBJ whole genome shotgun (WGS) entry which is preliminary data.</text>
</comment>
<name>A0AAU9IY92_9CILI</name>
<keyword evidence="3" id="KW-1185">Reference proteome</keyword>